<accession>A0A8J3G3Q8</accession>
<reference evidence="1" key="2">
    <citation type="submission" date="2020-09" db="EMBL/GenBank/DDBJ databases">
        <authorList>
            <person name="Sun Q."/>
            <person name="Kim S."/>
        </authorList>
    </citation>
    <scope>NUCLEOTIDE SEQUENCE</scope>
    <source>
        <strain evidence="1">KCTC 32513</strain>
    </source>
</reference>
<reference evidence="1" key="1">
    <citation type="journal article" date="2014" name="Int. J. Syst. Evol. Microbiol.">
        <title>Complete genome sequence of Corynebacterium casei LMG S-19264T (=DSM 44701T), isolated from a smear-ripened cheese.</title>
        <authorList>
            <consortium name="US DOE Joint Genome Institute (JGI-PGF)"/>
            <person name="Walter F."/>
            <person name="Albersmeier A."/>
            <person name="Kalinowski J."/>
            <person name="Ruckert C."/>
        </authorList>
    </citation>
    <scope>NUCLEOTIDE SEQUENCE</scope>
    <source>
        <strain evidence="1">KCTC 32513</strain>
    </source>
</reference>
<protein>
    <submittedName>
        <fullName evidence="1">Uncharacterized protein</fullName>
    </submittedName>
</protein>
<dbReference type="EMBL" id="BMZH01000023">
    <property type="protein sequence ID" value="GHB04955.1"/>
    <property type="molecule type" value="Genomic_DNA"/>
</dbReference>
<dbReference type="AlphaFoldDB" id="A0A8J3G3Q8"/>
<comment type="caution">
    <text evidence="1">The sequence shown here is derived from an EMBL/GenBank/DDBJ whole genome shotgun (WGS) entry which is preliminary data.</text>
</comment>
<organism evidence="1 2">
    <name type="scientific">Algimonas arctica</name>
    <dbReference type="NCBI Taxonomy" id="1479486"/>
    <lineage>
        <taxon>Bacteria</taxon>
        <taxon>Pseudomonadati</taxon>
        <taxon>Pseudomonadota</taxon>
        <taxon>Alphaproteobacteria</taxon>
        <taxon>Maricaulales</taxon>
        <taxon>Robiginitomaculaceae</taxon>
        <taxon>Algimonas</taxon>
    </lineage>
</organism>
<evidence type="ECO:0000313" key="1">
    <source>
        <dbReference type="EMBL" id="GHB04955.1"/>
    </source>
</evidence>
<dbReference type="Proteomes" id="UP000634004">
    <property type="component" value="Unassembled WGS sequence"/>
</dbReference>
<sequence>MQLDSIFATRTQKYPENRTPFKAVGNVSPDEWREFIKVYVWAHLLKQDCRPLG</sequence>
<name>A0A8J3G3Q8_9PROT</name>
<proteinExistence type="predicted"/>
<evidence type="ECO:0000313" key="2">
    <source>
        <dbReference type="Proteomes" id="UP000634004"/>
    </source>
</evidence>
<keyword evidence="2" id="KW-1185">Reference proteome</keyword>
<gene>
    <name evidence="1" type="ORF">GCM10009069_29370</name>
</gene>